<gene>
    <name evidence="2" type="ORF">BS50DRAFT_639469</name>
</gene>
<proteinExistence type="predicted"/>
<feature type="compositionally biased region" description="Acidic residues" evidence="1">
    <location>
        <begin position="381"/>
        <end position="393"/>
    </location>
</feature>
<evidence type="ECO:0000313" key="2">
    <source>
        <dbReference type="EMBL" id="PSN61223.1"/>
    </source>
</evidence>
<organism evidence="2 3">
    <name type="scientific">Corynespora cassiicola Philippines</name>
    <dbReference type="NCBI Taxonomy" id="1448308"/>
    <lineage>
        <taxon>Eukaryota</taxon>
        <taxon>Fungi</taxon>
        <taxon>Dikarya</taxon>
        <taxon>Ascomycota</taxon>
        <taxon>Pezizomycotina</taxon>
        <taxon>Dothideomycetes</taxon>
        <taxon>Pleosporomycetidae</taxon>
        <taxon>Pleosporales</taxon>
        <taxon>Corynesporascaceae</taxon>
        <taxon>Corynespora</taxon>
    </lineage>
</organism>
<accession>A0A2T2N729</accession>
<feature type="region of interest" description="Disordered" evidence="1">
    <location>
        <begin position="1"/>
        <end position="191"/>
    </location>
</feature>
<dbReference type="EMBL" id="KZ678145">
    <property type="protein sequence ID" value="PSN61223.1"/>
    <property type="molecule type" value="Genomic_DNA"/>
</dbReference>
<sequence length="431" mass="46464">MSASPLPIARPFTPPDTDVESGAPDDYFAFSKPSGRGSRSSSPISEPERRAPMSPEAPPSPSDLCASGNPLVTVPKSRPTRPKSISSSVSSIADQPYTPTKSTGFFGHARKNTEGAPQYPFTPDSARDAPTKTRPKALTRISDPYTPTKSFSDDGAQPHDPNGPLQYPYTPDSARASRTFSFPSADFPTRPHLATSPVQKALSSCILTLETLVKTREPDDEQMEYIVAQIEALASSLSSPESGSRDGEESIFPDLARQLRAAGLGISGASGIDSPLRSRSEERAKAKAKAKNAEEAEGAHYISEVETYIQGVRKHTEDLKMRMEEIKQLNSIQLEVIDDLRKELRARDEEMPTIPEADEVEGELEASEQPISDIDTPAVDIADDETSDADTLDSDMASKASTPGAHAPKQGLFWGAVGGALDAVSEMLYEW</sequence>
<feature type="region of interest" description="Disordered" evidence="1">
    <location>
        <begin position="347"/>
        <end position="411"/>
    </location>
</feature>
<name>A0A2T2N729_CORCC</name>
<dbReference type="AlphaFoldDB" id="A0A2T2N729"/>
<keyword evidence="3" id="KW-1185">Reference proteome</keyword>
<dbReference type="OrthoDB" id="3799016at2759"/>
<evidence type="ECO:0000256" key="1">
    <source>
        <dbReference type="SAM" id="MobiDB-lite"/>
    </source>
</evidence>
<reference evidence="2 3" key="1">
    <citation type="journal article" date="2018" name="Front. Microbiol.">
        <title>Genome-Wide Analysis of Corynespora cassiicola Leaf Fall Disease Putative Effectors.</title>
        <authorList>
            <person name="Lopez D."/>
            <person name="Ribeiro S."/>
            <person name="Label P."/>
            <person name="Fumanal B."/>
            <person name="Venisse J.S."/>
            <person name="Kohler A."/>
            <person name="de Oliveira R.R."/>
            <person name="Labutti K."/>
            <person name="Lipzen A."/>
            <person name="Lail K."/>
            <person name="Bauer D."/>
            <person name="Ohm R.A."/>
            <person name="Barry K.W."/>
            <person name="Spatafora J."/>
            <person name="Grigoriev I.V."/>
            <person name="Martin F.M."/>
            <person name="Pujade-Renaud V."/>
        </authorList>
    </citation>
    <scope>NUCLEOTIDE SEQUENCE [LARGE SCALE GENOMIC DNA]</scope>
    <source>
        <strain evidence="2 3">Philippines</strain>
    </source>
</reference>
<feature type="compositionally biased region" description="Acidic residues" evidence="1">
    <location>
        <begin position="356"/>
        <end position="366"/>
    </location>
</feature>
<dbReference type="Proteomes" id="UP000240883">
    <property type="component" value="Unassembled WGS sequence"/>
</dbReference>
<evidence type="ECO:0000313" key="3">
    <source>
        <dbReference type="Proteomes" id="UP000240883"/>
    </source>
</evidence>
<protein>
    <submittedName>
        <fullName evidence="2">Uncharacterized protein</fullName>
    </submittedName>
</protein>
<feature type="compositionally biased region" description="Low complexity" evidence="1">
    <location>
        <begin position="31"/>
        <end position="45"/>
    </location>
</feature>